<keyword evidence="5" id="KW-0532">Neurotransmitter transport</keyword>
<dbReference type="FunFam" id="1.20.5.110:FF:000006">
    <property type="entry name" value="Syntaxin 6"/>
    <property type="match status" value="1"/>
</dbReference>
<evidence type="ECO:0000256" key="5">
    <source>
        <dbReference type="ARBA" id="ARBA00022775"/>
    </source>
</evidence>
<accession>A0A8S1GXY7</accession>
<protein>
    <recommendedName>
        <fullName evidence="11">t-SNARE coiled-coil homology domain-containing protein</fullName>
    </recommendedName>
</protein>
<evidence type="ECO:0000256" key="4">
    <source>
        <dbReference type="ARBA" id="ARBA00022692"/>
    </source>
</evidence>
<evidence type="ECO:0000256" key="1">
    <source>
        <dbReference type="ARBA" id="ARBA00004211"/>
    </source>
</evidence>
<dbReference type="PROSITE" id="PS00914">
    <property type="entry name" value="SYNTAXIN"/>
    <property type="match status" value="1"/>
</dbReference>
<feature type="domain" description="T-SNARE coiled-coil homology" evidence="11">
    <location>
        <begin position="33"/>
        <end position="95"/>
    </location>
</feature>
<evidence type="ECO:0000256" key="3">
    <source>
        <dbReference type="ARBA" id="ARBA00022448"/>
    </source>
</evidence>
<dbReference type="GO" id="GO:0016020">
    <property type="term" value="C:membrane"/>
    <property type="evidence" value="ECO:0007669"/>
    <property type="project" value="UniProtKB-SubCell"/>
</dbReference>
<dbReference type="GO" id="GO:0006836">
    <property type="term" value="P:neurotransmitter transport"/>
    <property type="evidence" value="ECO:0007669"/>
    <property type="project" value="UniProtKB-KW"/>
</dbReference>
<evidence type="ECO:0000259" key="11">
    <source>
        <dbReference type="PROSITE" id="PS50192"/>
    </source>
</evidence>
<evidence type="ECO:0000313" key="13">
    <source>
        <dbReference type="Proteomes" id="UP000835052"/>
    </source>
</evidence>
<evidence type="ECO:0000256" key="2">
    <source>
        <dbReference type="ARBA" id="ARBA00009063"/>
    </source>
</evidence>
<organism evidence="12 13">
    <name type="scientific">Caenorhabditis auriculariae</name>
    <dbReference type="NCBI Taxonomy" id="2777116"/>
    <lineage>
        <taxon>Eukaryota</taxon>
        <taxon>Metazoa</taxon>
        <taxon>Ecdysozoa</taxon>
        <taxon>Nematoda</taxon>
        <taxon>Chromadorea</taxon>
        <taxon>Rhabditida</taxon>
        <taxon>Rhabditina</taxon>
        <taxon>Rhabditomorpha</taxon>
        <taxon>Rhabditoidea</taxon>
        <taxon>Rhabditidae</taxon>
        <taxon>Peloderinae</taxon>
        <taxon>Caenorhabditis</taxon>
    </lineage>
</organism>
<evidence type="ECO:0000256" key="6">
    <source>
        <dbReference type="ARBA" id="ARBA00022989"/>
    </source>
</evidence>
<comment type="caution">
    <text evidence="12">The sequence shown here is derived from an EMBL/GenBank/DDBJ whole genome shotgun (WGS) entry which is preliminary data.</text>
</comment>
<keyword evidence="6 10" id="KW-1133">Transmembrane helix</keyword>
<dbReference type="EMBL" id="CAJGYM010000006">
    <property type="protein sequence ID" value="CAD6187368.1"/>
    <property type="molecule type" value="Genomic_DNA"/>
</dbReference>
<dbReference type="Proteomes" id="UP000835052">
    <property type="component" value="Unassembled WGS sequence"/>
</dbReference>
<dbReference type="GO" id="GO:0005484">
    <property type="term" value="F:SNAP receptor activity"/>
    <property type="evidence" value="ECO:0007669"/>
    <property type="project" value="InterPro"/>
</dbReference>
<evidence type="ECO:0000256" key="7">
    <source>
        <dbReference type="ARBA" id="ARBA00023054"/>
    </source>
</evidence>
<keyword evidence="13" id="KW-1185">Reference proteome</keyword>
<dbReference type="SUPFAM" id="SSF58038">
    <property type="entry name" value="SNARE fusion complex"/>
    <property type="match status" value="1"/>
</dbReference>
<reference evidence="12" key="1">
    <citation type="submission" date="2020-10" db="EMBL/GenBank/DDBJ databases">
        <authorList>
            <person name="Kikuchi T."/>
        </authorList>
    </citation>
    <scope>NUCLEOTIDE SEQUENCE</scope>
    <source>
        <strain evidence="12">NKZ352</strain>
    </source>
</reference>
<evidence type="ECO:0000256" key="10">
    <source>
        <dbReference type="SAM" id="Phobius"/>
    </source>
</evidence>
<keyword evidence="3" id="KW-0813">Transport</keyword>
<dbReference type="InterPro" id="IPR006012">
    <property type="entry name" value="Syntaxin/epimorphin_CS"/>
</dbReference>
<feature type="transmembrane region" description="Helical" evidence="10">
    <location>
        <begin position="107"/>
        <end position="124"/>
    </location>
</feature>
<dbReference type="PANTHER" id="PTHR12791">
    <property type="entry name" value="GOLGI SNARE BET1-RELATED"/>
    <property type="match status" value="1"/>
</dbReference>
<proteinExistence type="inferred from homology"/>
<evidence type="ECO:0000256" key="8">
    <source>
        <dbReference type="ARBA" id="ARBA00023136"/>
    </source>
</evidence>
<name>A0A8S1GXY7_9PELO</name>
<dbReference type="AlphaFoldDB" id="A0A8S1GXY7"/>
<sequence length="125" mass="14248">MNNSYRYSRLNEEDGLSLPESSSNVAQVLQRQEKILQDQDEDLELVGNSVRTLKGMSHRIGEELDTQSVLLDDLGHDMDRVQNTLDGVMKKMAKLSHLDDDGRQCKMIIILSVLLFFLVFLLIVL</sequence>
<dbReference type="PROSITE" id="PS50192">
    <property type="entry name" value="T_SNARE"/>
    <property type="match status" value="1"/>
</dbReference>
<dbReference type="SMART" id="SM00397">
    <property type="entry name" value="t_SNARE"/>
    <property type="match status" value="1"/>
</dbReference>
<dbReference type="GO" id="GO:0006886">
    <property type="term" value="P:intracellular protein transport"/>
    <property type="evidence" value="ECO:0007669"/>
    <property type="project" value="InterPro"/>
</dbReference>
<dbReference type="InterPro" id="IPR000727">
    <property type="entry name" value="T_SNARE_dom"/>
</dbReference>
<feature type="region of interest" description="Disordered" evidence="9">
    <location>
        <begin position="1"/>
        <end position="22"/>
    </location>
</feature>
<comment type="similarity">
    <text evidence="2">Belongs to the syntaxin family.</text>
</comment>
<comment type="subcellular location">
    <subcellularLocation>
        <location evidence="1">Membrane</location>
        <topology evidence="1">Single-pass type IV membrane protein</topology>
    </subcellularLocation>
</comment>
<dbReference type="Pfam" id="PF05739">
    <property type="entry name" value="SNARE"/>
    <property type="match status" value="1"/>
</dbReference>
<dbReference type="Gene3D" id="1.20.5.110">
    <property type="match status" value="1"/>
</dbReference>
<dbReference type="OrthoDB" id="546861at2759"/>
<evidence type="ECO:0000313" key="12">
    <source>
        <dbReference type="EMBL" id="CAD6187368.1"/>
    </source>
</evidence>
<evidence type="ECO:0000256" key="9">
    <source>
        <dbReference type="SAM" id="MobiDB-lite"/>
    </source>
</evidence>
<dbReference type="CDD" id="cd15851">
    <property type="entry name" value="SNARE_Syntaxin6"/>
    <property type="match status" value="1"/>
</dbReference>
<keyword evidence="8 10" id="KW-0472">Membrane</keyword>
<gene>
    <name evidence="12" type="ORF">CAUJ_LOCUS3287</name>
</gene>
<keyword evidence="7" id="KW-0175">Coiled coil</keyword>
<keyword evidence="4 10" id="KW-0812">Transmembrane</keyword>